<organism evidence="12 13">
    <name type="scientific">Ziziphus jujuba</name>
    <name type="common">Chinese jujube</name>
    <name type="synonym">Ziziphus sativa</name>
    <dbReference type="NCBI Taxonomy" id="326968"/>
    <lineage>
        <taxon>Eukaryota</taxon>
        <taxon>Viridiplantae</taxon>
        <taxon>Streptophyta</taxon>
        <taxon>Embryophyta</taxon>
        <taxon>Tracheophyta</taxon>
        <taxon>Spermatophyta</taxon>
        <taxon>Magnoliopsida</taxon>
        <taxon>eudicotyledons</taxon>
        <taxon>Gunneridae</taxon>
        <taxon>Pentapetalae</taxon>
        <taxon>rosids</taxon>
        <taxon>fabids</taxon>
        <taxon>Rosales</taxon>
        <taxon>Rhamnaceae</taxon>
        <taxon>Paliureae</taxon>
        <taxon>Ziziphus</taxon>
    </lineage>
</organism>
<dbReference type="RefSeq" id="XP_060672727.1">
    <property type="nucleotide sequence ID" value="XM_060816744.1"/>
</dbReference>
<keyword evidence="7" id="KW-0472">Membrane</keyword>
<keyword evidence="5" id="KW-0677">Repeat</keyword>
<dbReference type="SUPFAM" id="SSF52058">
    <property type="entry name" value="L domain-like"/>
    <property type="match status" value="1"/>
</dbReference>
<protein>
    <submittedName>
        <fullName evidence="13">Receptor-like protein 7</fullName>
    </submittedName>
</protein>
<dbReference type="PANTHER" id="PTHR48061:SF12">
    <property type="entry name" value="DISEASE RESISTANCE LIKE PROTEIN"/>
    <property type="match status" value="1"/>
</dbReference>
<dbReference type="Gene3D" id="3.80.10.10">
    <property type="entry name" value="Ribonuclease Inhibitor"/>
    <property type="match status" value="2"/>
</dbReference>
<accession>A0ABM4A7L2</accession>
<evidence type="ECO:0000259" key="11">
    <source>
        <dbReference type="Pfam" id="PF08263"/>
    </source>
</evidence>
<evidence type="ECO:0000313" key="12">
    <source>
        <dbReference type="Proteomes" id="UP001652623"/>
    </source>
</evidence>
<keyword evidence="3" id="KW-0812">Transmembrane</keyword>
<dbReference type="InterPro" id="IPR046956">
    <property type="entry name" value="RLP23-like"/>
</dbReference>
<evidence type="ECO:0000313" key="13">
    <source>
        <dbReference type="RefSeq" id="XP_060672727.1"/>
    </source>
</evidence>
<keyword evidence="4 10" id="KW-0732">Signal</keyword>
<evidence type="ECO:0000256" key="5">
    <source>
        <dbReference type="ARBA" id="ARBA00022737"/>
    </source>
</evidence>
<keyword evidence="2" id="KW-0433">Leucine-rich repeat</keyword>
<evidence type="ECO:0000256" key="6">
    <source>
        <dbReference type="ARBA" id="ARBA00022989"/>
    </source>
</evidence>
<keyword evidence="6" id="KW-1133">Transmembrane helix</keyword>
<keyword evidence="9" id="KW-0325">Glycoprotein</keyword>
<evidence type="ECO:0000256" key="2">
    <source>
        <dbReference type="ARBA" id="ARBA00022614"/>
    </source>
</evidence>
<evidence type="ECO:0000256" key="7">
    <source>
        <dbReference type="ARBA" id="ARBA00023136"/>
    </source>
</evidence>
<dbReference type="Pfam" id="PF08263">
    <property type="entry name" value="LRRNT_2"/>
    <property type="match status" value="1"/>
</dbReference>
<gene>
    <name evidence="13" type="primary">LOC125422048</name>
</gene>
<evidence type="ECO:0000256" key="9">
    <source>
        <dbReference type="ARBA" id="ARBA00023180"/>
    </source>
</evidence>
<dbReference type="PANTHER" id="PTHR48061">
    <property type="entry name" value="LEUCINE-RICH REPEAT RECEPTOR PROTEIN KINASE EMS1-LIKE-RELATED"/>
    <property type="match status" value="1"/>
</dbReference>
<dbReference type="InterPro" id="IPR013210">
    <property type="entry name" value="LRR_N_plant-typ"/>
</dbReference>
<dbReference type="Proteomes" id="UP001652623">
    <property type="component" value="Chromosome 4"/>
</dbReference>
<evidence type="ECO:0000256" key="4">
    <source>
        <dbReference type="ARBA" id="ARBA00022729"/>
    </source>
</evidence>
<feature type="signal peptide" evidence="10">
    <location>
        <begin position="1"/>
        <end position="23"/>
    </location>
</feature>
<evidence type="ECO:0000256" key="8">
    <source>
        <dbReference type="ARBA" id="ARBA00023170"/>
    </source>
</evidence>
<sequence length="339" mass="37763">MDFLPLRHLLLLIITCFPPFLQPLCHDDDSIALLEFKNSFNIAKFASANPFAYPKVSSWRLEENRDCCSWDGVECDTDTGRVVALDLSSSFLRGSMNSTSTLFNLSQLQRLNFADNNFNFSQIPSAMNHLSRLTYLNLSASYFYCQVPFEISQPSNLSFLNLSCNDLVLKSPNLSSLVRNISNLKELHLSYVDISSGVPSFLANFSSLTSLLLDGCSLHGEFPNGIFLLPNLQVLDLQNNPHLMGYLPEFQSNSSFEVLLLHNTIFSGKIPSSIENLHFLVQLDFGVCRLSGLVPSSLGKLTRLTSLDLSGKIILREMNSLLFFKTSPSSSSYGLKNVS</sequence>
<feature type="domain" description="Leucine-rich repeat-containing N-terminal plant-type" evidence="11">
    <location>
        <begin position="26"/>
        <end position="76"/>
    </location>
</feature>
<evidence type="ECO:0000256" key="10">
    <source>
        <dbReference type="SAM" id="SignalP"/>
    </source>
</evidence>
<evidence type="ECO:0000256" key="3">
    <source>
        <dbReference type="ARBA" id="ARBA00022692"/>
    </source>
</evidence>
<feature type="chain" id="PRO_5046371726" evidence="10">
    <location>
        <begin position="24"/>
        <end position="339"/>
    </location>
</feature>
<proteinExistence type="predicted"/>
<dbReference type="GeneID" id="125422048"/>
<evidence type="ECO:0000256" key="1">
    <source>
        <dbReference type="ARBA" id="ARBA00004479"/>
    </source>
</evidence>
<keyword evidence="8" id="KW-0675">Receptor</keyword>
<reference evidence="13" key="1">
    <citation type="submission" date="2025-08" db="UniProtKB">
        <authorList>
            <consortium name="RefSeq"/>
        </authorList>
    </citation>
    <scope>IDENTIFICATION</scope>
    <source>
        <tissue evidence="13">Seedling</tissue>
    </source>
</reference>
<dbReference type="InterPro" id="IPR032675">
    <property type="entry name" value="LRR_dom_sf"/>
</dbReference>
<comment type="subcellular location">
    <subcellularLocation>
        <location evidence="1">Membrane</location>
        <topology evidence="1">Single-pass type I membrane protein</topology>
    </subcellularLocation>
</comment>
<keyword evidence="12" id="KW-1185">Reference proteome</keyword>
<name>A0ABM4A7L2_ZIZJJ</name>